<name>A0A061BIJ7_RHOTO</name>
<dbReference type="Pfam" id="PF00078">
    <property type="entry name" value="RVT_1"/>
    <property type="match status" value="1"/>
</dbReference>
<feature type="domain" description="Reverse transcriptase" evidence="1">
    <location>
        <begin position="156"/>
        <end position="262"/>
    </location>
</feature>
<dbReference type="PANTHER" id="PTHR33481">
    <property type="entry name" value="REVERSE TRANSCRIPTASE"/>
    <property type="match status" value="1"/>
</dbReference>
<evidence type="ECO:0000313" key="2">
    <source>
        <dbReference type="EMBL" id="CDR49809.1"/>
    </source>
</evidence>
<sequence length="266" mass="29243">MATNWAKAVIRREKRRAERAEVEEVDEASLWKVVKSRLGEGGSAASSTLPLKKDDGTYATSPIDKLALLQPVLLLVVKLRFVEAQSADKGNGRTVSGLQVGREFIVPPATSPADDCHAIRLASPQSPPRPASCRLAPPWSSPDNLGDATGIVLKKPKKEDYSLTKSYRLICFERCVSKLLESIVARRITHLADSLKLVPPTHFGARPGRFAEDAVVCFVDEIKRQWRNGNVVLGIALDVAKAYPSVRTDVLVRDMEEKGLPRSLLR</sequence>
<reference evidence="2" key="1">
    <citation type="journal article" date="2014" name="Genome Announc.">
        <title>Draft genome sequence of Rhodosporidium toruloides CECT1137, an oleaginous yeast of biotechnological interest.</title>
        <authorList>
            <person name="Morin N."/>
            <person name="Calcas X."/>
            <person name="Devillers H."/>
            <person name="Durrens P."/>
            <person name="Sherman D.J."/>
            <person name="Nicaud J.-M."/>
            <person name="Neuveglise C."/>
        </authorList>
    </citation>
    <scope>NUCLEOTIDE SEQUENCE</scope>
    <source>
        <strain evidence="2">CECT1137</strain>
    </source>
</reference>
<dbReference type="OrthoDB" id="412006at2759"/>
<dbReference type="AlphaFoldDB" id="A0A061BIJ7"/>
<dbReference type="EMBL" id="LK052969">
    <property type="protein sequence ID" value="CDR49809.1"/>
    <property type="molecule type" value="Genomic_DNA"/>
</dbReference>
<gene>
    <name evidence="2" type="ORF">RHTO0S_34e00320g</name>
</gene>
<dbReference type="InterPro" id="IPR000477">
    <property type="entry name" value="RT_dom"/>
</dbReference>
<proteinExistence type="predicted"/>
<dbReference type="PANTHER" id="PTHR33481:SF1">
    <property type="entry name" value="ENDONUCLEASE_EXONUCLEASE_PHOSPHATASE DOMAIN-CONTAINING PROTEIN-RELATED"/>
    <property type="match status" value="1"/>
</dbReference>
<organism evidence="2">
    <name type="scientific">Rhodotorula toruloides</name>
    <name type="common">Yeast</name>
    <name type="synonym">Rhodosporidium toruloides</name>
    <dbReference type="NCBI Taxonomy" id="5286"/>
    <lineage>
        <taxon>Eukaryota</taxon>
        <taxon>Fungi</taxon>
        <taxon>Dikarya</taxon>
        <taxon>Basidiomycota</taxon>
        <taxon>Pucciniomycotina</taxon>
        <taxon>Microbotryomycetes</taxon>
        <taxon>Sporidiobolales</taxon>
        <taxon>Sporidiobolaceae</taxon>
        <taxon>Rhodotorula</taxon>
    </lineage>
</organism>
<protein>
    <submittedName>
        <fullName evidence="2">RHTO0S34e00320g1_1</fullName>
    </submittedName>
</protein>
<evidence type="ECO:0000259" key="1">
    <source>
        <dbReference type="Pfam" id="PF00078"/>
    </source>
</evidence>
<accession>A0A061BIJ7</accession>